<organism evidence="1 2">
    <name type="scientific">Chryseobacterium bernardetii</name>
    <dbReference type="NCBI Taxonomy" id="1241978"/>
    <lineage>
        <taxon>Bacteria</taxon>
        <taxon>Pseudomonadati</taxon>
        <taxon>Bacteroidota</taxon>
        <taxon>Flavobacteriia</taxon>
        <taxon>Flavobacteriales</taxon>
        <taxon>Weeksellaceae</taxon>
        <taxon>Chryseobacterium group</taxon>
        <taxon>Chryseobacterium</taxon>
    </lineage>
</organism>
<comment type="caution">
    <text evidence="1">The sequence shown here is derived from an EMBL/GenBank/DDBJ whole genome shotgun (WGS) entry which is preliminary data.</text>
</comment>
<proteinExistence type="predicted"/>
<reference evidence="1" key="1">
    <citation type="submission" date="2023-07" db="EMBL/GenBank/DDBJ databases">
        <title>Sorghum-associated microbial communities from plants grown in Nebraska, USA.</title>
        <authorList>
            <person name="Schachtman D."/>
        </authorList>
    </citation>
    <scope>NUCLEOTIDE SEQUENCE</scope>
    <source>
        <strain evidence="1">DS1280</strain>
    </source>
</reference>
<dbReference type="Proteomes" id="UP001184376">
    <property type="component" value="Unassembled WGS sequence"/>
</dbReference>
<dbReference type="EMBL" id="JAVDRG010000001">
    <property type="protein sequence ID" value="MDR6439340.1"/>
    <property type="molecule type" value="Genomic_DNA"/>
</dbReference>
<evidence type="ECO:0000313" key="2">
    <source>
        <dbReference type="Proteomes" id="UP001184376"/>
    </source>
</evidence>
<accession>A0ACC6INN1</accession>
<evidence type="ECO:0000313" key="1">
    <source>
        <dbReference type="EMBL" id="MDR6439340.1"/>
    </source>
</evidence>
<gene>
    <name evidence="1" type="ORF">J2795_000025</name>
</gene>
<protein>
    <submittedName>
        <fullName evidence="1">Tetratricopeptide (TPR) repeat protein</fullName>
    </submittedName>
</protein>
<keyword evidence="2" id="KW-1185">Reference proteome</keyword>
<name>A0ACC6INN1_9FLAO</name>
<sequence>MKDIMNMNVKKIAFGAAVVFFTGFASAQTLQDGINSIDSDKFAQAKTNFTEMIAKEPTAENYFYLGNTFLRQGEPDYAKAIENFNKGLAADGKSYLNKIGLAAVKLGKGDKNAIAEIQKVVTDSREKDAEVLFRAAEALTLFEKNSSPDLAIQFLTKAIEKAEKKGVPAHYYYTLGDAYRLKRMPGEAMSAYDKALPTAKNKASVYTRMATLWMAAQVWKNAKESIDKAIAVDPTYAPAYKALAGYDIRYQQNAKATQDLINYTKYADEDPYTQLEIAKLYFTNEDYANSKMVLDKIFDKIDDPIKFKLRAYNAYADKNYADAKQNMDTFVSQAEKTRVQPADQGLQGLIAAGLAKDEKDAAKKTALMTESQQKVAIAKAAKDETMKWDLELANIAGGGGASQAEADKGPTNPAIEALKKQVAANSQDSDALFKLATAYQDAKNWNGAILTWQKMSALLPDWAPAYYSQGYSYQQAGNNEAAKLAYEKFISTVKPADQEANKQTLAYAYFAVAYMSKDSDAAKAKDYVAKSLQLDPTYQDAVKLNAEINK</sequence>